<dbReference type="AlphaFoldDB" id="A0A6A6T0X3"/>
<dbReference type="OrthoDB" id="2322499at2759"/>
<evidence type="ECO:0000256" key="1">
    <source>
        <dbReference type="SAM" id="MobiDB-lite"/>
    </source>
</evidence>
<accession>A0A6A6T0X3</accession>
<feature type="compositionally biased region" description="Basic and acidic residues" evidence="1">
    <location>
        <begin position="70"/>
        <end position="80"/>
    </location>
</feature>
<sequence>MVNAKNVAFKVDKQNPSGALPSQPFATVINCRKPGGRRSEKDVGEVKSRQVPLSKVPGSAPKPKRKRKVVHDEGEDHESGSNRPQKASKPETTTSVSDILTKMPLACPSQKPQLPKPTKFRRGKAVARGPDVDCWFTILTFSDPAQLLEMRGKIALCYRFLRDHPNLWKRSRSFYYGDTLPDPPAEINEFQYADLRHGHACMSCRTPSTRKTYWSFLRRWCKSCLLAKTVKEQETANLFRDQNGEDISFLQKCLSAGSIDSWGNFIGPGPTHNPSNKTIYLRSDIETIVEEFIRESQANHATWHAEMRTWMANKTKAMEERREFASKMKDWEEVTRNSKSTQHQWKKDARRHYYIEKAKQLSPPMTVSELEGCPAYRRAVLIPKEPNMTSWLALKPKLEKEVAQARLQAAVRDCASLTSYSSSSGVSTPSTVY</sequence>
<keyword evidence="3" id="KW-1185">Reference proteome</keyword>
<organism evidence="2 3">
    <name type="scientific">Lophiostoma macrostomum CBS 122681</name>
    <dbReference type="NCBI Taxonomy" id="1314788"/>
    <lineage>
        <taxon>Eukaryota</taxon>
        <taxon>Fungi</taxon>
        <taxon>Dikarya</taxon>
        <taxon>Ascomycota</taxon>
        <taxon>Pezizomycotina</taxon>
        <taxon>Dothideomycetes</taxon>
        <taxon>Pleosporomycetidae</taxon>
        <taxon>Pleosporales</taxon>
        <taxon>Lophiostomataceae</taxon>
        <taxon>Lophiostoma</taxon>
    </lineage>
</organism>
<evidence type="ECO:0008006" key="4">
    <source>
        <dbReference type="Google" id="ProtNLM"/>
    </source>
</evidence>
<reference evidence="2" key="1">
    <citation type="journal article" date="2020" name="Stud. Mycol.">
        <title>101 Dothideomycetes genomes: a test case for predicting lifestyles and emergence of pathogens.</title>
        <authorList>
            <person name="Haridas S."/>
            <person name="Albert R."/>
            <person name="Binder M."/>
            <person name="Bloem J."/>
            <person name="Labutti K."/>
            <person name="Salamov A."/>
            <person name="Andreopoulos B."/>
            <person name="Baker S."/>
            <person name="Barry K."/>
            <person name="Bills G."/>
            <person name="Bluhm B."/>
            <person name="Cannon C."/>
            <person name="Castanera R."/>
            <person name="Culley D."/>
            <person name="Daum C."/>
            <person name="Ezra D."/>
            <person name="Gonzalez J."/>
            <person name="Henrissat B."/>
            <person name="Kuo A."/>
            <person name="Liang C."/>
            <person name="Lipzen A."/>
            <person name="Lutzoni F."/>
            <person name="Magnuson J."/>
            <person name="Mondo S."/>
            <person name="Nolan M."/>
            <person name="Ohm R."/>
            <person name="Pangilinan J."/>
            <person name="Park H.-J."/>
            <person name="Ramirez L."/>
            <person name="Alfaro M."/>
            <person name="Sun H."/>
            <person name="Tritt A."/>
            <person name="Yoshinaga Y."/>
            <person name="Zwiers L.-H."/>
            <person name="Turgeon B."/>
            <person name="Goodwin S."/>
            <person name="Spatafora J."/>
            <person name="Crous P."/>
            <person name="Grigoriev I."/>
        </authorList>
    </citation>
    <scope>NUCLEOTIDE SEQUENCE</scope>
    <source>
        <strain evidence="2">CBS 122681</strain>
    </source>
</reference>
<feature type="compositionally biased region" description="Polar residues" evidence="1">
    <location>
        <begin position="81"/>
        <end position="95"/>
    </location>
</feature>
<dbReference type="EMBL" id="MU004401">
    <property type="protein sequence ID" value="KAF2652468.1"/>
    <property type="molecule type" value="Genomic_DNA"/>
</dbReference>
<evidence type="ECO:0000313" key="3">
    <source>
        <dbReference type="Proteomes" id="UP000799324"/>
    </source>
</evidence>
<evidence type="ECO:0000313" key="2">
    <source>
        <dbReference type="EMBL" id="KAF2652468.1"/>
    </source>
</evidence>
<feature type="compositionally biased region" description="Basic and acidic residues" evidence="1">
    <location>
        <begin position="37"/>
        <end position="48"/>
    </location>
</feature>
<proteinExistence type="predicted"/>
<gene>
    <name evidence="2" type="ORF">K491DRAFT_718898</name>
</gene>
<dbReference type="Proteomes" id="UP000799324">
    <property type="component" value="Unassembled WGS sequence"/>
</dbReference>
<feature type="region of interest" description="Disordered" evidence="1">
    <location>
        <begin position="1"/>
        <end position="95"/>
    </location>
</feature>
<name>A0A6A6T0X3_9PLEO</name>
<protein>
    <recommendedName>
        <fullName evidence="4">F-box domain-containing protein</fullName>
    </recommendedName>
</protein>